<name>A0ABY0TK27_9PROT</name>
<accession>A0ABY0TK27</accession>
<keyword evidence="2" id="KW-1185">Reference proteome</keyword>
<sequence>MSKDLIQVSRNSHEFLSGLSLTGSGSQSVMVGLVFLIWVEVFPWEFFFNSA</sequence>
<evidence type="ECO:0000313" key="1">
    <source>
        <dbReference type="EMBL" id="SDQ95970.1"/>
    </source>
</evidence>
<protein>
    <submittedName>
        <fullName evidence="1">Uncharacterized protein</fullName>
    </submittedName>
</protein>
<dbReference type="EMBL" id="FNKY01000001">
    <property type="protein sequence ID" value="SDQ95970.1"/>
    <property type="molecule type" value="Genomic_DNA"/>
</dbReference>
<reference evidence="1 2" key="1">
    <citation type="submission" date="2016-10" db="EMBL/GenBank/DDBJ databases">
        <authorList>
            <person name="Varghese N."/>
            <person name="Submissions S."/>
        </authorList>
    </citation>
    <scope>NUCLEOTIDE SEQUENCE [LARGE SCALE GENOMIC DNA]</scope>
    <source>
        <strain evidence="1 2">Nl1</strain>
    </source>
</reference>
<gene>
    <name evidence="1" type="ORF">SAMN05216402_3000</name>
</gene>
<evidence type="ECO:0000313" key="2">
    <source>
        <dbReference type="Proteomes" id="UP000183471"/>
    </source>
</evidence>
<organism evidence="1 2">
    <name type="scientific">Nitrosospira multiformis</name>
    <dbReference type="NCBI Taxonomy" id="1231"/>
    <lineage>
        <taxon>Bacteria</taxon>
        <taxon>Pseudomonadati</taxon>
        <taxon>Pseudomonadota</taxon>
        <taxon>Betaproteobacteria</taxon>
        <taxon>Nitrosomonadales</taxon>
        <taxon>Nitrosomonadaceae</taxon>
        <taxon>Nitrosospira</taxon>
    </lineage>
</organism>
<proteinExistence type="predicted"/>
<dbReference type="Proteomes" id="UP000183471">
    <property type="component" value="Unassembled WGS sequence"/>
</dbReference>
<comment type="caution">
    <text evidence="1">The sequence shown here is derived from an EMBL/GenBank/DDBJ whole genome shotgun (WGS) entry which is preliminary data.</text>
</comment>